<dbReference type="SUPFAM" id="SSF53383">
    <property type="entry name" value="PLP-dependent transferases"/>
    <property type="match status" value="1"/>
</dbReference>
<evidence type="ECO:0000313" key="8">
    <source>
        <dbReference type="Proteomes" id="UP000282985"/>
    </source>
</evidence>
<dbReference type="Pfam" id="PF00155">
    <property type="entry name" value="Aminotran_1_2"/>
    <property type="match status" value="1"/>
</dbReference>
<organism evidence="7 8">
    <name type="scientific">Ancylomarina longa</name>
    <dbReference type="NCBI Taxonomy" id="2487017"/>
    <lineage>
        <taxon>Bacteria</taxon>
        <taxon>Pseudomonadati</taxon>
        <taxon>Bacteroidota</taxon>
        <taxon>Bacteroidia</taxon>
        <taxon>Marinilabiliales</taxon>
        <taxon>Marinifilaceae</taxon>
        <taxon>Ancylomarina</taxon>
    </lineage>
</organism>
<sequence>MDIFDKVNSKKGNLGQYAKQAHGYFAFPKLEGEISSRMKFRGKDVLTWSLNNYIGLANHPEVRKTDAEAAAKWGLAYPMGARMMSGQTSLHEELESQLAEFVGKPDAFLLNFGYQGMLSIIDSMVGRHDVIVYDSEAHACIMDGLRLHVGKRFVFPHNDMENLRQELERATKWTEKTGGGILVITEGVFGMAGDLGKLDEICALKDDFNFRLLVDDAHGFGVMGKNGAGTIEHFGVQDKVDLHFSTFAKAMAGIGAFVACSEEVCTYLRYTMRSQIFAKSLPMPIVEGSIKRLELLKTKPELREKLWSITAALQNGLKEAGLNIGVTQSPVTPVYLSGSVAEGTQVTMDLRENYNIFCSIVVYPVIPKGQLLLRLIPTAIHTLEDVEYTVNAFKDVAQKLKDGKYSNEKFADIFNQ</sequence>
<evidence type="ECO:0000259" key="6">
    <source>
        <dbReference type="Pfam" id="PF00155"/>
    </source>
</evidence>
<keyword evidence="3 7" id="KW-0808">Transferase</keyword>
<proteinExistence type="inferred from homology"/>
<dbReference type="PANTHER" id="PTHR13693">
    <property type="entry name" value="CLASS II AMINOTRANSFERASE/8-AMINO-7-OXONONANOATE SYNTHASE"/>
    <property type="match status" value="1"/>
</dbReference>
<evidence type="ECO:0000256" key="5">
    <source>
        <dbReference type="RuleBase" id="RU003693"/>
    </source>
</evidence>
<dbReference type="GO" id="GO:0030170">
    <property type="term" value="F:pyridoxal phosphate binding"/>
    <property type="evidence" value="ECO:0007669"/>
    <property type="project" value="InterPro"/>
</dbReference>
<dbReference type="Proteomes" id="UP000282985">
    <property type="component" value="Unassembled WGS sequence"/>
</dbReference>
<evidence type="ECO:0000256" key="4">
    <source>
        <dbReference type="ARBA" id="ARBA00022898"/>
    </source>
</evidence>
<feature type="domain" description="Aminotransferase class I/classII large" evidence="6">
    <location>
        <begin position="43"/>
        <end position="392"/>
    </location>
</feature>
<dbReference type="AlphaFoldDB" id="A0A434AYN7"/>
<dbReference type="InterPro" id="IPR050087">
    <property type="entry name" value="AON_synthase_class-II"/>
</dbReference>
<evidence type="ECO:0000256" key="1">
    <source>
        <dbReference type="ARBA" id="ARBA00001933"/>
    </source>
</evidence>
<dbReference type="Gene3D" id="3.40.640.10">
    <property type="entry name" value="Type I PLP-dependent aspartate aminotransferase-like (Major domain)"/>
    <property type="match status" value="1"/>
</dbReference>
<dbReference type="GO" id="GO:0008483">
    <property type="term" value="F:transaminase activity"/>
    <property type="evidence" value="ECO:0007669"/>
    <property type="project" value="UniProtKB-KW"/>
</dbReference>
<dbReference type="EMBL" id="RJJX01000002">
    <property type="protein sequence ID" value="RUT79688.1"/>
    <property type="molecule type" value="Genomic_DNA"/>
</dbReference>
<comment type="caution">
    <text evidence="7">The sequence shown here is derived from an EMBL/GenBank/DDBJ whole genome shotgun (WGS) entry which is preliminary data.</text>
</comment>
<evidence type="ECO:0000256" key="2">
    <source>
        <dbReference type="ARBA" id="ARBA00005189"/>
    </source>
</evidence>
<dbReference type="InterPro" id="IPR015424">
    <property type="entry name" value="PyrdxlP-dep_Trfase"/>
</dbReference>
<dbReference type="InterPro" id="IPR015422">
    <property type="entry name" value="PyrdxlP-dep_Trfase_small"/>
</dbReference>
<name>A0A434AYN7_9BACT</name>
<keyword evidence="7" id="KW-0032">Aminotransferase</keyword>
<accession>A0A434AYN7</accession>
<comment type="pathway">
    <text evidence="2">Lipid metabolism.</text>
</comment>
<dbReference type="InterPro" id="IPR001917">
    <property type="entry name" value="Aminotrans_II_pyridoxalP_BS"/>
</dbReference>
<dbReference type="Gene3D" id="3.90.1150.10">
    <property type="entry name" value="Aspartate Aminotransferase, domain 1"/>
    <property type="match status" value="1"/>
</dbReference>
<comment type="similarity">
    <text evidence="5">Belongs to the class-II pyridoxal-phosphate-dependent aminotransferase family.</text>
</comment>
<reference evidence="7 8" key="1">
    <citation type="submission" date="2018-11" db="EMBL/GenBank/DDBJ databases">
        <title>Parancylomarina longa gen. nov., sp. nov., isolated from sediments of southern Okinawa.</title>
        <authorList>
            <person name="Fu T."/>
        </authorList>
    </citation>
    <scope>NUCLEOTIDE SEQUENCE [LARGE SCALE GENOMIC DNA]</scope>
    <source>
        <strain evidence="7 8">T3-2 S1-C</strain>
    </source>
</reference>
<evidence type="ECO:0000256" key="3">
    <source>
        <dbReference type="ARBA" id="ARBA00022679"/>
    </source>
</evidence>
<protein>
    <submittedName>
        <fullName evidence="7">Aminotransferase class I/II-fold pyridoxal phosphate-dependent enzyme</fullName>
    </submittedName>
</protein>
<dbReference type="OrthoDB" id="9807157at2"/>
<dbReference type="InterPro" id="IPR015421">
    <property type="entry name" value="PyrdxlP-dep_Trfase_major"/>
</dbReference>
<keyword evidence="8" id="KW-1185">Reference proteome</keyword>
<dbReference type="RefSeq" id="WP_127342510.1">
    <property type="nucleotide sequence ID" value="NZ_RJJX01000002.1"/>
</dbReference>
<evidence type="ECO:0000313" key="7">
    <source>
        <dbReference type="EMBL" id="RUT79688.1"/>
    </source>
</evidence>
<keyword evidence="4 5" id="KW-0663">Pyridoxal phosphate</keyword>
<comment type="cofactor">
    <cofactor evidence="1 5">
        <name>pyridoxal 5'-phosphate</name>
        <dbReference type="ChEBI" id="CHEBI:597326"/>
    </cofactor>
</comment>
<gene>
    <name evidence="7" type="ORF">DLK05_03100</name>
</gene>
<dbReference type="InterPro" id="IPR004839">
    <property type="entry name" value="Aminotransferase_I/II_large"/>
</dbReference>
<dbReference type="PROSITE" id="PS00599">
    <property type="entry name" value="AA_TRANSFER_CLASS_2"/>
    <property type="match status" value="1"/>
</dbReference>